<dbReference type="KEGG" id="vfa:MM35RIKEN_00990"/>
<sequence>MSLVWQSATPVPLAPLPKGGWHGKAVTGGFFPRTPGRAHGPCPTWCCVIGAGRTGASAPTRNSVGADAYIGPPYRTPAKLPVIAGAYTAHSNP</sequence>
<name>A0A810PV05_9FIRM</name>
<dbReference type="EMBL" id="AP023415">
    <property type="protein sequence ID" value="BCK77907.1"/>
    <property type="molecule type" value="Genomic_DNA"/>
</dbReference>
<dbReference type="Proteomes" id="UP000681343">
    <property type="component" value="Chromosome"/>
</dbReference>
<evidence type="ECO:0000313" key="2">
    <source>
        <dbReference type="Proteomes" id="UP000681343"/>
    </source>
</evidence>
<organism evidence="1 2">
    <name type="scientific">Vescimonas fastidiosa</name>
    <dbReference type="NCBI Taxonomy" id="2714353"/>
    <lineage>
        <taxon>Bacteria</taxon>
        <taxon>Bacillati</taxon>
        <taxon>Bacillota</taxon>
        <taxon>Clostridia</taxon>
        <taxon>Eubacteriales</taxon>
        <taxon>Oscillospiraceae</taxon>
        <taxon>Vescimonas</taxon>
    </lineage>
</organism>
<evidence type="ECO:0000313" key="1">
    <source>
        <dbReference type="EMBL" id="BCK77907.1"/>
    </source>
</evidence>
<protein>
    <submittedName>
        <fullName evidence="1">Uncharacterized protein</fullName>
    </submittedName>
</protein>
<reference evidence="1" key="1">
    <citation type="submission" date="2020-09" db="EMBL/GenBank/DDBJ databases">
        <title>New species isolated from human feces.</title>
        <authorList>
            <person name="Kitahara M."/>
            <person name="Shigeno Y."/>
            <person name="Shime M."/>
            <person name="Matsumoto Y."/>
            <person name="Nakamura S."/>
            <person name="Motooka D."/>
            <person name="Fukuoka S."/>
            <person name="Nishikawa H."/>
            <person name="Benno Y."/>
        </authorList>
    </citation>
    <scope>NUCLEOTIDE SEQUENCE</scope>
    <source>
        <strain evidence="1">MM35</strain>
    </source>
</reference>
<gene>
    <name evidence="1" type="ORF">MM35RIKEN_00990</name>
</gene>
<proteinExistence type="predicted"/>
<accession>A0A810PV05</accession>
<keyword evidence="2" id="KW-1185">Reference proteome</keyword>
<dbReference type="AlphaFoldDB" id="A0A810PV05"/>